<evidence type="ECO:0000256" key="1">
    <source>
        <dbReference type="SAM" id="MobiDB-lite"/>
    </source>
</evidence>
<feature type="compositionally biased region" description="Basic and acidic residues" evidence="1">
    <location>
        <begin position="107"/>
        <end position="131"/>
    </location>
</feature>
<proteinExistence type="predicted"/>
<gene>
    <name evidence="3" type="ORF">CLH62_13875</name>
</gene>
<feature type="region of interest" description="Disordered" evidence="1">
    <location>
        <begin position="107"/>
        <end position="135"/>
    </location>
</feature>
<sequence>MTSNKLPAQILAAATILTAAPLSANASDNPGTHQHGHAELQVAISNNQVDLIFTSPAYNLLGFEHEARTGEQEASVKETIAWLRTTPLVNTPESSCRIQDADVHYEANTGDDDHRDQGHDHDEKPARHSDIEVSQSLTCSGLEGSNELTTPLTIRFPGLEHLSLEWVWPEGQGSGRLAQGESLFKLTTH</sequence>
<keyword evidence="4" id="KW-1185">Reference proteome</keyword>
<evidence type="ECO:0000256" key="2">
    <source>
        <dbReference type="SAM" id="SignalP"/>
    </source>
</evidence>
<evidence type="ECO:0000313" key="3">
    <source>
        <dbReference type="EMBL" id="PHQ25412.1"/>
    </source>
</evidence>
<protein>
    <submittedName>
        <fullName evidence="3">Metal ABC transporter substrate-binding protein</fullName>
    </submittedName>
</protein>
<dbReference type="RefSeq" id="WP_099618718.1">
    <property type="nucleotide sequence ID" value="NZ_KZ319340.1"/>
</dbReference>
<dbReference type="AlphaFoldDB" id="A0A2G1VFF5"/>
<feature type="chain" id="PRO_5013753539" evidence="2">
    <location>
        <begin position="27"/>
        <end position="189"/>
    </location>
</feature>
<accession>A0A2G1VFF5</accession>
<feature type="signal peptide" evidence="2">
    <location>
        <begin position="1"/>
        <end position="26"/>
    </location>
</feature>
<name>A0A2G1VFF5_9GAMM</name>
<dbReference type="Proteomes" id="UP000229044">
    <property type="component" value="Unassembled WGS sequence"/>
</dbReference>
<evidence type="ECO:0000313" key="4">
    <source>
        <dbReference type="Proteomes" id="UP000229044"/>
    </source>
</evidence>
<keyword evidence="2" id="KW-0732">Signal</keyword>
<organism evidence="3 4">
    <name type="scientific">Marinobacter guineae</name>
    <dbReference type="NCBI Taxonomy" id="432303"/>
    <lineage>
        <taxon>Bacteria</taxon>
        <taxon>Pseudomonadati</taxon>
        <taxon>Pseudomonadota</taxon>
        <taxon>Gammaproteobacteria</taxon>
        <taxon>Pseudomonadales</taxon>
        <taxon>Marinobacteraceae</taxon>
        <taxon>Marinobacter</taxon>
    </lineage>
</organism>
<comment type="caution">
    <text evidence="3">The sequence shown here is derived from an EMBL/GenBank/DDBJ whole genome shotgun (WGS) entry which is preliminary data.</text>
</comment>
<dbReference type="OrthoDB" id="7346546at2"/>
<dbReference type="InterPro" id="IPR021253">
    <property type="entry name" value="ZrgA-like"/>
</dbReference>
<dbReference type="EMBL" id="NTFI01000003">
    <property type="protein sequence ID" value="PHQ25412.1"/>
    <property type="molecule type" value="Genomic_DNA"/>
</dbReference>
<reference evidence="3 4" key="1">
    <citation type="submission" date="2017-09" db="EMBL/GenBank/DDBJ databases">
        <title>The draft genome sequences of Marinobacter guineae M3B.</title>
        <authorList>
            <person name="Cao J."/>
        </authorList>
    </citation>
    <scope>NUCLEOTIDE SEQUENCE [LARGE SCALE GENOMIC DNA]</scope>
    <source>
        <strain evidence="3 4">M3B</strain>
    </source>
</reference>
<dbReference type="Pfam" id="PF10986">
    <property type="entry name" value="ZrgA"/>
    <property type="match status" value="1"/>
</dbReference>